<evidence type="ECO:0000313" key="8">
    <source>
        <dbReference type="EMBL" id="KZV81773.1"/>
    </source>
</evidence>
<comment type="subcellular location">
    <subcellularLocation>
        <location evidence="1">Membrane</location>
        <topology evidence="1">Multi-pass membrane protein</topology>
    </subcellularLocation>
</comment>
<evidence type="ECO:0000256" key="1">
    <source>
        <dbReference type="ARBA" id="ARBA00004141"/>
    </source>
</evidence>
<feature type="compositionally biased region" description="Pro residues" evidence="6">
    <location>
        <begin position="1"/>
        <end position="11"/>
    </location>
</feature>
<dbReference type="EMBL" id="KV426369">
    <property type="protein sequence ID" value="KZV81773.1"/>
    <property type="molecule type" value="Genomic_DNA"/>
</dbReference>
<reference evidence="8 9" key="1">
    <citation type="journal article" date="2016" name="Mol. Biol. Evol.">
        <title>Comparative Genomics of Early-Diverging Mushroom-Forming Fungi Provides Insights into the Origins of Lignocellulose Decay Capabilities.</title>
        <authorList>
            <person name="Nagy L.G."/>
            <person name="Riley R."/>
            <person name="Tritt A."/>
            <person name="Adam C."/>
            <person name="Daum C."/>
            <person name="Floudas D."/>
            <person name="Sun H."/>
            <person name="Yadav J.S."/>
            <person name="Pangilinan J."/>
            <person name="Larsson K.H."/>
            <person name="Matsuura K."/>
            <person name="Barry K."/>
            <person name="Labutti K."/>
            <person name="Kuo R."/>
            <person name="Ohm R.A."/>
            <person name="Bhattacharya S.S."/>
            <person name="Shirouzu T."/>
            <person name="Yoshinaga Y."/>
            <person name="Martin F.M."/>
            <person name="Grigoriev I.V."/>
            <person name="Hibbett D.S."/>
        </authorList>
    </citation>
    <scope>NUCLEOTIDE SEQUENCE [LARGE SCALE GENOMIC DNA]</scope>
    <source>
        <strain evidence="8 9">HHB12029</strain>
    </source>
</reference>
<evidence type="ECO:0000256" key="6">
    <source>
        <dbReference type="SAM" id="MobiDB-lite"/>
    </source>
</evidence>
<keyword evidence="3 7" id="KW-0812">Transmembrane</keyword>
<dbReference type="OrthoDB" id="3246001at2759"/>
<evidence type="ECO:0000313" key="9">
    <source>
        <dbReference type="Proteomes" id="UP000077266"/>
    </source>
</evidence>
<comment type="similarity">
    <text evidence="2">Belongs to the plant DMP1 protein family.</text>
</comment>
<dbReference type="PANTHER" id="PTHR31621:SF66">
    <property type="entry name" value="PROTEIN DMP2"/>
    <property type="match status" value="1"/>
</dbReference>
<feature type="transmembrane region" description="Helical" evidence="7">
    <location>
        <begin position="160"/>
        <end position="184"/>
    </location>
</feature>
<feature type="region of interest" description="Disordered" evidence="6">
    <location>
        <begin position="446"/>
        <end position="472"/>
    </location>
</feature>
<dbReference type="GO" id="GO:0010256">
    <property type="term" value="P:endomembrane system organization"/>
    <property type="evidence" value="ECO:0007669"/>
    <property type="project" value="TreeGrafter"/>
</dbReference>
<dbReference type="InParanoid" id="A0A165C405"/>
<dbReference type="GO" id="GO:0016020">
    <property type="term" value="C:membrane"/>
    <property type="evidence" value="ECO:0007669"/>
    <property type="project" value="UniProtKB-SubCell"/>
</dbReference>
<protein>
    <submittedName>
        <fullName evidence="8">Uncharacterized protein</fullName>
    </submittedName>
</protein>
<gene>
    <name evidence="8" type="ORF">EXIGLDRAFT_730603</name>
</gene>
<accession>A0A165C405</accession>
<keyword evidence="9" id="KW-1185">Reference proteome</keyword>
<sequence length="472" mass="50449">MPMQAAPPPTVAIPSVKRSSTIASDTDGASTVVGTLPRPKPSVPNAQSIGASLRADTLSPTLDATKSYTPLPSPGASQSQINLTTTNAANQNATSGGGMAAVSDTFSPVSKLAKLQSYLPTGTWITFSALTTWAFTIRPNDPPPHSDDPSQQSNCNSHQRIALCVIIVLGVLVSFGSAFIKSFIVDATGKRILYPQPAGAQVARPVTDSVTGVTFPYRTKNGKYAWPVTGRDGGWVRKGKYIKVMVFREDCDVKTKGPMWERMSASILSITSDIELVPKTDRDHPDFLIAPELPPPSSLDTYFEAAVPVPTPRWKNALQGPNLQYLDFSRHVWLHALVSLLAFATLSLFSNQVTKCIYPAIPDYLPGIAQTTMLAVVSFLAAYVVDDQGVGVGQGLPVPRDADESEVLRAENAGIPASMYSLVEGTLWARRKIAADTNRRDVSSGIGGGGMGVLPARPRPESSIMNEKMAIQ</sequence>
<dbReference type="AlphaFoldDB" id="A0A165C405"/>
<keyword evidence="4 7" id="KW-1133">Transmembrane helix</keyword>
<feature type="compositionally biased region" description="Polar residues" evidence="6">
    <location>
        <begin position="17"/>
        <end position="33"/>
    </location>
</feature>
<evidence type="ECO:0000256" key="4">
    <source>
        <dbReference type="ARBA" id="ARBA00022989"/>
    </source>
</evidence>
<evidence type="ECO:0000256" key="5">
    <source>
        <dbReference type="ARBA" id="ARBA00023136"/>
    </source>
</evidence>
<evidence type="ECO:0000256" key="3">
    <source>
        <dbReference type="ARBA" id="ARBA00022692"/>
    </source>
</evidence>
<evidence type="ECO:0000256" key="2">
    <source>
        <dbReference type="ARBA" id="ARBA00008707"/>
    </source>
</evidence>
<dbReference type="InterPro" id="IPR007770">
    <property type="entry name" value="DMP"/>
</dbReference>
<dbReference type="PANTHER" id="PTHR31621">
    <property type="entry name" value="PROTEIN DMP3"/>
    <property type="match status" value="1"/>
</dbReference>
<name>A0A165C405_EXIGL</name>
<dbReference type="GO" id="GO:0005737">
    <property type="term" value="C:cytoplasm"/>
    <property type="evidence" value="ECO:0007669"/>
    <property type="project" value="UniProtKB-ARBA"/>
</dbReference>
<evidence type="ECO:0000256" key="7">
    <source>
        <dbReference type="SAM" id="Phobius"/>
    </source>
</evidence>
<feature type="region of interest" description="Disordered" evidence="6">
    <location>
        <begin position="1"/>
        <end position="47"/>
    </location>
</feature>
<keyword evidence="5 7" id="KW-0472">Membrane</keyword>
<organism evidence="8 9">
    <name type="scientific">Exidia glandulosa HHB12029</name>
    <dbReference type="NCBI Taxonomy" id="1314781"/>
    <lineage>
        <taxon>Eukaryota</taxon>
        <taxon>Fungi</taxon>
        <taxon>Dikarya</taxon>
        <taxon>Basidiomycota</taxon>
        <taxon>Agaricomycotina</taxon>
        <taxon>Agaricomycetes</taxon>
        <taxon>Auriculariales</taxon>
        <taxon>Exidiaceae</taxon>
        <taxon>Exidia</taxon>
    </lineage>
</organism>
<dbReference type="Proteomes" id="UP000077266">
    <property type="component" value="Unassembled WGS sequence"/>
</dbReference>
<proteinExistence type="inferred from homology"/>